<gene>
    <name evidence="3" type="ORF">DDW44_00380</name>
</gene>
<feature type="compositionally biased region" description="Basic and acidic residues" evidence="1">
    <location>
        <begin position="1"/>
        <end position="11"/>
    </location>
</feature>
<keyword evidence="2" id="KW-0472">Membrane</keyword>
<evidence type="ECO:0000313" key="4">
    <source>
        <dbReference type="Proteomes" id="UP000244900"/>
    </source>
</evidence>
<keyword evidence="2" id="KW-0812">Transmembrane</keyword>
<organism evidence="3 4">
    <name type="scientific">Streptomyces tirandamycinicus</name>
    <dbReference type="NCBI Taxonomy" id="2174846"/>
    <lineage>
        <taxon>Bacteria</taxon>
        <taxon>Bacillati</taxon>
        <taxon>Actinomycetota</taxon>
        <taxon>Actinomycetes</taxon>
        <taxon>Kitasatosporales</taxon>
        <taxon>Streptomycetaceae</taxon>
        <taxon>Streptomyces</taxon>
    </lineage>
</organism>
<keyword evidence="4" id="KW-1185">Reference proteome</keyword>
<name>A0A2S1SLX3_9ACTN</name>
<feature type="region of interest" description="Disordered" evidence="1">
    <location>
        <begin position="1"/>
        <end position="65"/>
    </location>
</feature>
<sequence>MRERDAVHEPSDPPTTRLKRIPGPDGDGGPEYLTTGWSDYPAVDAAPEPAGPPPHRGPHRGPHASDVTVWNTAVHVLNPLTTGDPTMRLPDHDPAQDRLRAAWHGGGPARSTARSRRPTRRCARWPVPAVLVVAAVAVLLWPRPSPELAVTGVTASAGAAEVPCGGSATVVATVTTNGGTGTIRYRWIRSDGTDSGVLEQPVPLGREKVGLPLAWTFHGRGVHQARAVVDVLAPTSHTASVSFTYRCDGGGTRP</sequence>
<feature type="region of interest" description="Disordered" evidence="1">
    <location>
        <begin position="101"/>
        <end position="120"/>
    </location>
</feature>
<evidence type="ECO:0000313" key="3">
    <source>
        <dbReference type="EMBL" id="AWI27398.1"/>
    </source>
</evidence>
<accession>A0A2S1SLX3</accession>
<evidence type="ECO:0000256" key="1">
    <source>
        <dbReference type="SAM" id="MobiDB-lite"/>
    </source>
</evidence>
<proteinExistence type="predicted"/>
<dbReference type="Proteomes" id="UP000244900">
    <property type="component" value="Chromosome"/>
</dbReference>
<keyword evidence="2" id="KW-1133">Transmembrane helix</keyword>
<feature type="transmembrane region" description="Helical" evidence="2">
    <location>
        <begin position="122"/>
        <end position="141"/>
    </location>
</feature>
<dbReference type="AlphaFoldDB" id="A0A2S1SLX3"/>
<evidence type="ECO:0000256" key="2">
    <source>
        <dbReference type="SAM" id="Phobius"/>
    </source>
</evidence>
<dbReference type="OrthoDB" id="3328426at2"/>
<dbReference type="EMBL" id="CP029188">
    <property type="protein sequence ID" value="AWI27398.1"/>
    <property type="molecule type" value="Genomic_DNA"/>
</dbReference>
<protein>
    <submittedName>
        <fullName evidence="3">Uncharacterized protein</fullName>
    </submittedName>
</protein>
<reference evidence="3 4" key="1">
    <citation type="submission" date="2018-05" db="EMBL/GenBank/DDBJ databases">
        <title>Complete genome sequence of sponge-derived Streptomyces sp. HNM0039.</title>
        <authorList>
            <person name="Huang X."/>
            <person name="Zhou S."/>
        </authorList>
    </citation>
    <scope>NUCLEOTIDE SEQUENCE [LARGE SCALE GENOMIC DNA]</scope>
    <source>
        <strain evidence="3 4">HNM0039</strain>
    </source>
</reference>
<dbReference type="KEGG" id="stir:DDW44_00380"/>